<accession>A0AAV9A548</accession>
<organism evidence="1 2">
    <name type="scientific">Acorus gramineus</name>
    <name type="common">Dwarf sweet flag</name>
    <dbReference type="NCBI Taxonomy" id="55184"/>
    <lineage>
        <taxon>Eukaryota</taxon>
        <taxon>Viridiplantae</taxon>
        <taxon>Streptophyta</taxon>
        <taxon>Embryophyta</taxon>
        <taxon>Tracheophyta</taxon>
        <taxon>Spermatophyta</taxon>
        <taxon>Magnoliopsida</taxon>
        <taxon>Liliopsida</taxon>
        <taxon>Acoraceae</taxon>
        <taxon>Acorus</taxon>
    </lineage>
</organism>
<keyword evidence="2" id="KW-1185">Reference proteome</keyword>
<protein>
    <submittedName>
        <fullName evidence="1">Uncharacterized protein</fullName>
    </submittedName>
</protein>
<sequence length="129" mass="14270">MVSDSLGLCLGLMREYGQRFKACNGVTEEHVSDSCGRMTAIHGVYVLDSWEICVGFIDRYVSDSWGRVLGFMEGYGVRFMRAYDCDLWGVCLGFMGDVSNLSIGMSRILGEGFSDSWRGTVLDSLSSMS</sequence>
<comment type="caution">
    <text evidence="1">The sequence shown here is derived from an EMBL/GenBank/DDBJ whole genome shotgun (WGS) entry which is preliminary data.</text>
</comment>
<dbReference type="EMBL" id="JAUJYN010000012">
    <property type="protein sequence ID" value="KAK1259279.1"/>
    <property type="molecule type" value="Genomic_DNA"/>
</dbReference>
<dbReference type="Proteomes" id="UP001179952">
    <property type="component" value="Unassembled WGS sequence"/>
</dbReference>
<evidence type="ECO:0000313" key="1">
    <source>
        <dbReference type="EMBL" id="KAK1259279.1"/>
    </source>
</evidence>
<proteinExistence type="predicted"/>
<name>A0AAV9A548_ACOGR</name>
<dbReference type="AlphaFoldDB" id="A0AAV9A548"/>
<gene>
    <name evidence="1" type="ORF">QJS04_geneDACA010287</name>
</gene>
<evidence type="ECO:0000313" key="2">
    <source>
        <dbReference type="Proteomes" id="UP001179952"/>
    </source>
</evidence>
<reference evidence="1" key="1">
    <citation type="journal article" date="2023" name="Nat. Commun.">
        <title>Diploid and tetraploid genomes of Acorus and the evolution of monocots.</title>
        <authorList>
            <person name="Ma L."/>
            <person name="Liu K.W."/>
            <person name="Li Z."/>
            <person name="Hsiao Y.Y."/>
            <person name="Qi Y."/>
            <person name="Fu T."/>
            <person name="Tang G.D."/>
            <person name="Zhang D."/>
            <person name="Sun W.H."/>
            <person name="Liu D.K."/>
            <person name="Li Y."/>
            <person name="Chen G.Z."/>
            <person name="Liu X.D."/>
            <person name="Liao X.Y."/>
            <person name="Jiang Y.T."/>
            <person name="Yu X."/>
            <person name="Hao Y."/>
            <person name="Huang J."/>
            <person name="Zhao X.W."/>
            <person name="Ke S."/>
            <person name="Chen Y.Y."/>
            <person name="Wu W.L."/>
            <person name="Hsu J.L."/>
            <person name="Lin Y.F."/>
            <person name="Huang M.D."/>
            <person name="Li C.Y."/>
            <person name="Huang L."/>
            <person name="Wang Z.W."/>
            <person name="Zhao X."/>
            <person name="Zhong W.Y."/>
            <person name="Peng D.H."/>
            <person name="Ahmad S."/>
            <person name="Lan S."/>
            <person name="Zhang J.S."/>
            <person name="Tsai W.C."/>
            <person name="Van de Peer Y."/>
            <person name="Liu Z.J."/>
        </authorList>
    </citation>
    <scope>NUCLEOTIDE SEQUENCE</scope>
    <source>
        <strain evidence="1">SCP</strain>
    </source>
</reference>
<reference evidence="1" key="2">
    <citation type="submission" date="2023-06" db="EMBL/GenBank/DDBJ databases">
        <authorList>
            <person name="Ma L."/>
            <person name="Liu K.-W."/>
            <person name="Li Z."/>
            <person name="Hsiao Y.-Y."/>
            <person name="Qi Y."/>
            <person name="Fu T."/>
            <person name="Tang G."/>
            <person name="Zhang D."/>
            <person name="Sun W.-H."/>
            <person name="Liu D.-K."/>
            <person name="Li Y."/>
            <person name="Chen G.-Z."/>
            <person name="Liu X.-D."/>
            <person name="Liao X.-Y."/>
            <person name="Jiang Y.-T."/>
            <person name="Yu X."/>
            <person name="Hao Y."/>
            <person name="Huang J."/>
            <person name="Zhao X.-W."/>
            <person name="Ke S."/>
            <person name="Chen Y.-Y."/>
            <person name="Wu W.-L."/>
            <person name="Hsu J.-L."/>
            <person name="Lin Y.-F."/>
            <person name="Huang M.-D."/>
            <person name="Li C.-Y."/>
            <person name="Huang L."/>
            <person name="Wang Z.-W."/>
            <person name="Zhao X."/>
            <person name="Zhong W.-Y."/>
            <person name="Peng D.-H."/>
            <person name="Ahmad S."/>
            <person name="Lan S."/>
            <person name="Zhang J.-S."/>
            <person name="Tsai W.-C."/>
            <person name="Van De Peer Y."/>
            <person name="Liu Z.-J."/>
        </authorList>
    </citation>
    <scope>NUCLEOTIDE SEQUENCE</scope>
    <source>
        <strain evidence="1">SCP</strain>
        <tissue evidence="1">Leaves</tissue>
    </source>
</reference>